<protein>
    <recommendedName>
        <fullName evidence="1">MATH domain-containing protein</fullName>
    </recommendedName>
</protein>
<evidence type="ECO:0000313" key="2">
    <source>
        <dbReference type="EMBL" id="GFY51903.1"/>
    </source>
</evidence>
<dbReference type="EMBL" id="BMAV01008354">
    <property type="protein sequence ID" value="GFY51903.1"/>
    <property type="molecule type" value="Genomic_DNA"/>
</dbReference>
<gene>
    <name evidence="2" type="ORF">TNIN_51341</name>
</gene>
<dbReference type="InterPro" id="IPR002083">
    <property type="entry name" value="MATH/TRAF_dom"/>
</dbReference>
<dbReference type="Pfam" id="PF22486">
    <property type="entry name" value="MATH_2"/>
    <property type="match status" value="1"/>
</dbReference>
<feature type="domain" description="MATH" evidence="1">
    <location>
        <begin position="11"/>
        <end position="143"/>
    </location>
</feature>
<dbReference type="PROSITE" id="PS50144">
    <property type="entry name" value="MATH"/>
    <property type="match status" value="1"/>
</dbReference>
<dbReference type="InterPro" id="IPR008974">
    <property type="entry name" value="TRAF-like"/>
</dbReference>
<dbReference type="Proteomes" id="UP000886998">
    <property type="component" value="Unassembled WGS sequence"/>
</dbReference>
<evidence type="ECO:0000259" key="1">
    <source>
        <dbReference type="PROSITE" id="PS50144"/>
    </source>
</evidence>
<dbReference type="OrthoDB" id="6467360at2759"/>
<organism evidence="2 3">
    <name type="scientific">Trichonephila inaurata madagascariensis</name>
    <dbReference type="NCBI Taxonomy" id="2747483"/>
    <lineage>
        <taxon>Eukaryota</taxon>
        <taxon>Metazoa</taxon>
        <taxon>Ecdysozoa</taxon>
        <taxon>Arthropoda</taxon>
        <taxon>Chelicerata</taxon>
        <taxon>Arachnida</taxon>
        <taxon>Araneae</taxon>
        <taxon>Araneomorphae</taxon>
        <taxon>Entelegynae</taxon>
        <taxon>Araneoidea</taxon>
        <taxon>Nephilidae</taxon>
        <taxon>Trichonephila</taxon>
        <taxon>Trichonephila inaurata</taxon>
    </lineage>
</organism>
<evidence type="ECO:0000313" key="3">
    <source>
        <dbReference type="Proteomes" id="UP000886998"/>
    </source>
</evidence>
<keyword evidence="3" id="KW-1185">Reference proteome</keyword>
<comment type="caution">
    <text evidence="2">The sequence shown here is derived from an EMBL/GenBank/DDBJ whole genome shotgun (WGS) entry which is preliminary data.</text>
</comment>
<proteinExistence type="predicted"/>
<dbReference type="Gene3D" id="2.60.210.10">
    <property type="entry name" value="Apoptosis, Tumor Necrosis Factor Receptor Associated Protein 2, Chain A"/>
    <property type="match status" value="1"/>
</dbReference>
<dbReference type="SUPFAM" id="SSF49599">
    <property type="entry name" value="TRAF domain-like"/>
    <property type="match status" value="1"/>
</dbReference>
<dbReference type="AlphaFoldDB" id="A0A8X7C2P4"/>
<accession>A0A8X7C2P4</accession>
<reference evidence="2" key="1">
    <citation type="submission" date="2020-08" db="EMBL/GenBank/DDBJ databases">
        <title>Multicomponent nature underlies the extraordinary mechanical properties of spider dragline silk.</title>
        <authorList>
            <person name="Kono N."/>
            <person name="Nakamura H."/>
            <person name="Mori M."/>
            <person name="Yoshida Y."/>
            <person name="Ohtoshi R."/>
            <person name="Malay A.D."/>
            <person name="Moran D.A.P."/>
            <person name="Tomita M."/>
            <person name="Numata K."/>
            <person name="Arakawa K."/>
        </authorList>
    </citation>
    <scope>NUCLEOTIDE SEQUENCE</scope>
</reference>
<sequence length="237" mass="27151">MDCVPIYKKICFTYSWSIENHNYSWKKNGEYILSPYFIVDNMEKTKWRLALYPKGRTESSKDIISVDLIRGEDRKGPERVMVCFEFSILATDGSVLVSTGTIACSFVKGLSMGFDCFVKCDEVLKTRMKDYLPGNVLTVRCTMWKNIYKDAGIGSCFARTRILVERRSFMWNIKQFNSLQESLYKITSATKSNVHNDMKEKTQRILVDIEDLDDDTVKNVAVHVHSYAAGPPVGQCL</sequence>
<name>A0A8X7C2P4_9ARAC</name>